<dbReference type="Proteomes" id="UP000554965">
    <property type="component" value="Unassembled WGS sequence"/>
</dbReference>
<evidence type="ECO:0000256" key="1">
    <source>
        <dbReference type="SAM" id="MobiDB-lite"/>
    </source>
</evidence>
<feature type="compositionally biased region" description="Pro residues" evidence="1">
    <location>
        <begin position="143"/>
        <end position="162"/>
    </location>
</feature>
<gene>
    <name evidence="4" type="ORF">MSIMFB_03925</name>
</gene>
<keyword evidence="2" id="KW-0812">Transmembrane</keyword>
<sequence length="272" mass="28522">MPEPIGPLAPNPVPMRLNVPNPASAAACTGFASGPSVTPVSTDDTAASEHGAEAETTQVPAPPGDEPGLAWSADDETDEVPANRHGRLIWVGLSVLVVAIAAALVLLVSTLLGRHTTDNTRPQPVPSPPVITTAAAAPTPQSVAPPPTMTAPPPVTITPPTPSPIYSDKDRKFIGLLRGNESLGDPGTNTPAVLATAQYVCDEMQSGGNPTELHSRLHAVWPSIAENDVTWFMYVSVNTYCPQVAAGAYRCVMHSCRFWLSADTGDTNDYLY</sequence>
<feature type="domain" description="DUF732" evidence="3">
    <location>
        <begin position="169"/>
        <end position="243"/>
    </location>
</feature>
<dbReference type="EMBL" id="OCTY01000002">
    <property type="protein sequence ID" value="SOJ56449.1"/>
    <property type="molecule type" value="Genomic_DNA"/>
</dbReference>
<feature type="region of interest" description="Disordered" evidence="1">
    <location>
        <begin position="139"/>
        <end position="162"/>
    </location>
</feature>
<keyword evidence="2" id="KW-0472">Membrane</keyword>
<evidence type="ECO:0000313" key="5">
    <source>
        <dbReference type="Proteomes" id="UP000554965"/>
    </source>
</evidence>
<keyword evidence="2" id="KW-1133">Transmembrane helix</keyword>
<evidence type="ECO:0000259" key="3">
    <source>
        <dbReference type="Pfam" id="PF05305"/>
    </source>
</evidence>
<dbReference type="AlphaFoldDB" id="A0A7Z7IMP6"/>
<keyword evidence="5" id="KW-1185">Reference proteome</keyword>
<feature type="transmembrane region" description="Helical" evidence="2">
    <location>
        <begin position="88"/>
        <end position="112"/>
    </location>
</feature>
<proteinExistence type="predicted"/>
<accession>A0A7Z7IMP6</accession>
<comment type="caution">
    <text evidence="4">The sequence shown here is derived from an EMBL/GenBank/DDBJ whole genome shotgun (WGS) entry which is preliminary data.</text>
</comment>
<protein>
    <recommendedName>
        <fullName evidence="3">DUF732 domain-containing protein</fullName>
    </recommendedName>
</protein>
<feature type="region of interest" description="Disordered" evidence="1">
    <location>
        <begin position="34"/>
        <end position="67"/>
    </location>
</feature>
<evidence type="ECO:0000313" key="4">
    <source>
        <dbReference type="EMBL" id="SOJ56449.1"/>
    </source>
</evidence>
<dbReference type="InterPro" id="IPR007969">
    <property type="entry name" value="DUF732"/>
</dbReference>
<name>A0A7Z7IMP6_9MYCO</name>
<reference evidence="4 5" key="1">
    <citation type="submission" date="2017-10" db="EMBL/GenBank/DDBJ databases">
        <authorList>
            <consortium name="Urmite Genomes"/>
        </authorList>
    </citation>
    <scope>NUCLEOTIDE SEQUENCE [LARGE SCALE GENOMIC DNA]</scope>
    <source>
        <strain evidence="4 5">FB-527</strain>
    </source>
</reference>
<dbReference type="Pfam" id="PF05305">
    <property type="entry name" value="DUF732"/>
    <property type="match status" value="1"/>
</dbReference>
<evidence type="ECO:0000256" key="2">
    <source>
        <dbReference type="SAM" id="Phobius"/>
    </source>
</evidence>
<feature type="compositionally biased region" description="Polar residues" evidence="1">
    <location>
        <begin position="35"/>
        <end position="45"/>
    </location>
</feature>
<organism evidence="4 5">
    <name type="scientific">Mycobacterium simulans</name>
    <dbReference type="NCBI Taxonomy" id="627089"/>
    <lineage>
        <taxon>Bacteria</taxon>
        <taxon>Bacillati</taxon>
        <taxon>Actinomycetota</taxon>
        <taxon>Actinomycetes</taxon>
        <taxon>Mycobacteriales</taxon>
        <taxon>Mycobacteriaceae</taxon>
        <taxon>Mycobacterium</taxon>
    </lineage>
</organism>